<sequence length="400" mass="43437">MAASFTPEPYDDAEAAEWLICVACGTQFPTSDRSAVTTCLICDDPRQYVPPSGQAFTTLAALRASNHRNVFTPYHHQQQQQQKGHGAVSPAGESTAAAATADITFVTTTPKFAIGQRAALVRTPAGTVLWDCLTLLDDETVRRVRDEFGGLAAIVISHPHYYSTHVQWARAFGCPVYVAAEDRARWTTLRSAHQVDLTEEDTEIVVRRRQSRHGGAGSSSSSDERGGEATEGAGGEGGGQGEGEELQLVSTGARALKLGGHFPGSLVLLFRERLFIADTLVTTPAGLGRWDVDSLGTTREQRRRRPSGLNTYAFLWSIPNAIPLGVDELARMWAVLRRYEFRATHGAFAGMDIEDDRGDGDGAGGDGDEGNRVKRRVLESMQIQARFMGYGTHALMSERV</sequence>
<proteinExistence type="predicted"/>
<feature type="domain" description="Metallo-beta-lactamase" evidence="2">
    <location>
        <begin position="115"/>
        <end position="318"/>
    </location>
</feature>
<evidence type="ECO:0000259" key="2">
    <source>
        <dbReference type="SMART" id="SM00849"/>
    </source>
</evidence>
<organism evidence="3 4">
    <name type="scientific">Purpureocillium takamizusanense</name>
    <dbReference type="NCBI Taxonomy" id="2060973"/>
    <lineage>
        <taxon>Eukaryota</taxon>
        <taxon>Fungi</taxon>
        <taxon>Dikarya</taxon>
        <taxon>Ascomycota</taxon>
        <taxon>Pezizomycotina</taxon>
        <taxon>Sordariomycetes</taxon>
        <taxon>Hypocreomycetidae</taxon>
        <taxon>Hypocreales</taxon>
        <taxon>Ophiocordycipitaceae</taxon>
        <taxon>Purpureocillium</taxon>
    </lineage>
</organism>
<dbReference type="Pfam" id="PF00753">
    <property type="entry name" value="Lactamase_B"/>
    <property type="match status" value="1"/>
</dbReference>
<dbReference type="OrthoDB" id="17458at2759"/>
<dbReference type="InterPro" id="IPR036866">
    <property type="entry name" value="RibonucZ/Hydroxyglut_hydro"/>
</dbReference>
<evidence type="ECO:0000256" key="1">
    <source>
        <dbReference type="SAM" id="MobiDB-lite"/>
    </source>
</evidence>
<feature type="compositionally biased region" description="Gly residues" evidence="1">
    <location>
        <begin position="232"/>
        <end position="241"/>
    </location>
</feature>
<dbReference type="PANTHER" id="PTHR36839:SF1">
    <property type="entry name" value="METALLO-BETA-LACTAMASE FAMILY PROTEIN (AFU_ORTHOLOGUE AFUA_5G12770)"/>
    <property type="match status" value="1"/>
</dbReference>
<dbReference type="PANTHER" id="PTHR36839">
    <property type="entry name" value="METALLO-BETA-LACTAMASE FAMILY PROTEIN (AFU_ORTHOLOGUE AFUA_5G12770)"/>
    <property type="match status" value="1"/>
</dbReference>
<dbReference type="RefSeq" id="XP_047845769.1">
    <property type="nucleotide sequence ID" value="XM_047989764.1"/>
</dbReference>
<protein>
    <recommendedName>
        <fullName evidence="2">Metallo-beta-lactamase domain-containing protein</fullName>
    </recommendedName>
</protein>
<accession>A0A9Q8QLM4</accession>
<name>A0A9Q8QLM4_9HYPO</name>
<dbReference type="InterPro" id="IPR001279">
    <property type="entry name" value="Metallo-B-lactamas"/>
</dbReference>
<keyword evidence="4" id="KW-1185">Reference proteome</keyword>
<feature type="region of interest" description="Disordered" evidence="1">
    <location>
        <begin position="74"/>
        <end position="93"/>
    </location>
</feature>
<dbReference type="GeneID" id="72070137"/>
<gene>
    <name evidence="3" type="ORF">JDV02_008189</name>
</gene>
<dbReference type="SMART" id="SM00849">
    <property type="entry name" value="Lactamase_B"/>
    <property type="match status" value="1"/>
</dbReference>
<dbReference type="EMBL" id="CP086361">
    <property type="protein sequence ID" value="UNI22288.1"/>
    <property type="molecule type" value="Genomic_DNA"/>
</dbReference>
<dbReference type="Gene3D" id="3.60.15.10">
    <property type="entry name" value="Ribonuclease Z/Hydroxyacylglutathione hydrolase-like"/>
    <property type="match status" value="1"/>
</dbReference>
<evidence type="ECO:0000313" key="3">
    <source>
        <dbReference type="EMBL" id="UNI22288.1"/>
    </source>
</evidence>
<reference evidence="3" key="1">
    <citation type="submission" date="2021-11" db="EMBL/GenBank/DDBJ databases">
        <title>Purpureocillium_takamizusanense_genome.</title>
        <authorList>
            <person name="Nguyen N.-H."/>
        </authorList>
    </citation>
    <scope>NUCLEOTIDE SEQUENCE</scope>
    <source>
        <strain evidence="3">PT3</strain>
    </source>
</reference>
<dbReference type="AlphaFoldDB" id="A0A9Q8QLM4"/>
<dbReference type="Proteomes" id="UP000829364">
    <property type="component" value="Chromosome 8"/>
</dbReference>
<feature type="region of interest" description="Disordered" evidence="1">
    <location>
        <begin position="353"/>
        <end position="374"/>
    </location>
</feature>
<feature type="region of interest" description="Disordered" evidence="1">
    <location>
        <begin position="203"/>
        <end position="243"/>
    </location>
</feature>
<dbReference type="KEGG" id="ptkz:JDV02_008189"/>
<dbReference type="SUPFAM" id="SSF56281">
    <property type="entry name" value="Metallo-hydrolase/oxidoreductase"/>
    <property type="match status" value="1"/>
</dbReference>
<evidence type="ECO:0000313" key="4">
    <source>
        <dbReference type="Proteomes" id="UP000829364"/>
    </source>
</evidence>